<dbReference type="CDD" id="cd00075">
    <property type="entry name" value="HATPase"/>
    <property type="match status" value="1"/>
</dbReference>
<evidence type="ECO:0000256" key="12">
    <source>
        <dbReference type="ARBA" id="ARBA00022989"/>
    </source>
</evidence>
<evidence type="ECO:0000256" key="13">
    <source>
        <dbReference type="ARBA" id="ARBA00023012"/>
    </source>
</evidence>
<dbReference type="AlphaFoldDB" id="A0A328AW79"/>
<dbReference type="Gene3D" id="1.10.8.500">
    <property type="entry name" value="HAMP domain in histidine kinase"/>
    <property type="match status" value="1"/>
</dbReference>
<keyword evidence="19" id="KW-1185">Reference proteome</keyword>
<evidence type="ECO:0000256" key="14">
    <source>
        <dbReference type="ARBA" id="ARBA00023136"/>
    </source>
</evidence>
<keyword evidence="14 15" id="KW-0472">Membrane</keyword>
<keyword evidence="7" id="KW-0808">Transferase</keyword>
<evidence type="ECO:0000256" key="9">
    <source>
        <dbReference type="ARBA" id="ARBA00022741"/>
    </source>
</evidence>
<evidence type="ECO:0000256" key="5">
    <source>
        <dbReference type="ARBA" id="ARBA00022519"/>
    </source>
</evidence>
<keyword evidence="8 15" id="KW-0812">Transmembrane</keyword>
<name>A0A328AW79_9CAUL</name>
<evidence type="ECO:0000259" key="16">
    <source>
        <dbReference type="PROSITE" id="PS50109"/>
    </source>
</evidence>
<dbReference type="PANTHER" id="PTHR44936:SF5">
    <property type="entry name" value="SENSOR HISTIDINE KINASE ENVZ"/>
    <property type="match status" value="1"/>
</dbReference>
<evidence type="ECO:0000259" key="17">
    <source>
        <dbReference type="PROSITE" id="PS50885"/>
    </source>
</evidence>
<dbReference type="Pfam" id="PF02518">
    <property type="entry name" value="HATPase_c"/>
    <property type="match status" value="1"/>
</dbReference>
<evidence type="ECO:0000256" key="11">
    <source>
        <dbReference type="ARBA" id="ARBA00022840"/>
    </source>
</evidence>
<dbReference type="InterPro" id="IPR050980">
    <property type="entry name" value="2C_sensor_his_kinase"/>
</dbReference>
<comment type="catalytic activity">
    <reaction evidence="1">
        <text>ATP + protein L-histidine = ADP + protein N-phospho-L-histidine.</text>
        <dbReference type="EC" id="2.7.13.3"/>
    </reaction>
</comment>
<accession>A0A328AW79</accession>
<keyword evidence="13" id="KW-0902">Two-component regulatory system</keyword>
<evidence type="ECO:0000256" key="8">
    <source>
        <dbReference type="ARBA" id="ARBA00022692"/>
    </source>
</evidence>
<dbReference type="PROSITE" id="PS50885">
    <property type="entry name" value="HAMP"/>
    <property type="match status" value="1"/>
</dbReference>
<dbReference type="Gene3D" id="1.10.287.130">
    <property type="match status" value="1"/>
</dbReference>
<organism evidence="18 19">
    <name type="scientific">Phenylobacterium hankyongense</name>
    <dbReference type="NCBI Taxonomy" id="1813876"/>
    <lineage>
        <taxon>Bacteria</taxon>
        <taxon>Pseudomonadati</taxon>
        <taxon>Pseudomonadota</taxon>
        <taxon>Alphaproteobacteria</taxon>
        <taxon>Caulobacterales</taxon>
        <taxon>Caulobacteraceae</taxon>
        <taxon>Phenylobacterium</taxon>
    </lineage>
</organism>
<dbReference type="SMART" id="SM00387">
    <property type="entry name" value="HATPase_c"/>
    <property type="match status" value="1"/>
</dbReference>
<feature type="transmembrane region" description="Helical" evidence="15">
    <location>
        <begin position="18"/>
        <end position="39"/>
    </location>
</feature>
<comment type="subcellular location">
    <subcellularLocation>
        <location evidence="2">Cell inner membrane</location>
        <topology evidence="2">Multi-pass membrane protein</topology>
    </subcellularLocation>
</comment>
<dbReference type="GO" id="GO:0005886">
    <property type="term" value="C:plasma membrane"/>
    <property type="evidence" value="ECO:0007669"/>
    <property type="project" value="UniProtKB-SubCell"/>
</dbReference>
<evidence type="ECO:0000256" key="7">
    <source>
        <dbReference type="ARBA" id="ARBA00022679"/>
    </source>
</evidence>
<evidence type="ECO:0000313" key="18">
    <source>
        <dbReference type="EMBL" id="RAK58505.1"/>
    </source>
</evidence>
<dbReference type="PRINTS" id="PR00344">
    <property type="entry name" value="BCTRLSENSOR"/>
</dbReference>
<keyword evidence="11" id="KW-0067">ATP-binding</keyword>
<comment type="caution">
    <text evidence="18">The sequence shown here is derived from an EMBL/GenBank/DDBJ whole genome shotgun (WGS) entry which is preliminary data.</text>
</comment>
<dbReference type="OrthoDB" id="9804645at2"/>
<proteinExistence type="predicted"/>
<dbReference type="CDD" id="cd00082">
    <property type="entry name" value="HisKA"/>
    <property type="match status" value="1"/>
</dbReference>
<keyword evidence="9" id="KW-0547">Nucleotide-binding</keyword>
<dbReference type="Pfam" id="PF00672">
    <property type="entry name" value="HAMP"/>
    <property type="match status" value="1"/>
</dbReference>
<dbReference type="SUPFAM" id="SSF158472">
    <property type="entry name" value="HAMP domain-like"/>
    <property type="match status" value="1"/>
</dbReference>
<dbReference type="GO" id="GO:0005524">
    <property type="term" value="F:ATP binding"/>
    <property type="evidence" value="ECO:0007669"/>
    <property type="project" value="UniProtKB-KW"/>
</dbReference>
<feature type="domain" description="HAMP" evidence="17">
    <location>
        <begin position="223"/>
        <end position="275"/>
    </location>
</feature>
<dbReference type="InterPro" id="IPR003661">
    <property type="entry name" value="HisK_dim/P_dom"/>
</dbReference>
<keyword evidence="6" id="KW-0597">Phosphoprotein</keyword>
<dbReference type="PANTHER" id="PTHR44936">
    <property type="entry name" value="SENSOR PROTEIN CREC"/>
    <property type="match status" value="1"/>
</dbReference>
<evidence type="ECO:0000256" key="6">
    <source>
        <dbReference type="ARBA" id="ARBA00022553"/>
    </source>
</evidence>
<evidence type="ECO:0000256" key="1">
    <source>
        <dbReference type="ARBA" id="ARBA00000085"/>
    </source>
</evidence>
<sequence>MTLGGGWPRTRAPIGLQLVALLLACLLAAQIISFGVIVFTPPPRPSFYHAADVAAALRGGPLKMRLGRPLVREVVPALSGELSVEHPLHERSSRALAQVLGVPESQVRLRQHDPDPELRLLHHVRRLERSPFERADFDRRGDDVGRAGFRGAGPPGWRRFGPDSGPEMPIVGAFAAALQQPDGRWVVVRSTPEPFPTAWQLRTSLCLLAGFLIVAPAGYLFARRITAPLKRFAQAAETLGRDPHAPQITLRGPAEIGAAAHAFNEMQARLKRYIGDRTALVGAISHDLRTPLARIKFKIEAAPPRLRDSVLTDVNQMEQMIGGVLAFIRDEGQPRQRERLDLLSLVECVVDDAALLGADVEIVHAQPVTVDGDPVALQRLFNNLVDNAVKYGGWARIQVRRDAESAVVVIADRGPGLSGEELGRVFQPFYRTDASRNLDNAGVGLGLPIARSAARAHGGDVELTSGPDGTTAVVTLPAAA</sequence>
<keyword evidence="5" id="KW-0997">Cell inner membrane</keyword>
<dbReference type="SUPFAM" id="SSF55874">
    <property type="entry name" value="ATPase domain of HSP90 chaperone/DNA topoisomerase II/histidine kinase"/>
    <property type="match status" value="1"/>
</dbReference>
<dbReference type="InterPro" id="IPR003660">
    <property type="entry name" value="HAMP_dom"/>
</dbReference>
<dbReference type="CDD" id="cd06225">
    <property type="entry name" value="HAMP"/>
    <property type="match status" value="1"/>
</dbReference>
<dbReference type="Proteomes" id="UP000249842">
    <property type="component" value="Unassembled WGS sequence"/>
</dbReference>
<dbReference type="EC" id="2.7.13.3" evidence="3"/>
<evidence type="ECO:0000313" key="19">
    <source>
        <dbReference type="Proteomes" id="UP000249842"/>
    </source>
</evidence>
<dbReference type="PROSITE" id="PS50109">
    <property type="entry name" value="HIS_KIN"/>
    <property type="match status" value="1"/>
</dbReference>
<gene>
    <name evidence="18" type="ORF">DJ021_01165</name>
</gene>
<keyword evidence="12 15" id="KW-1133">Transmembrane helix</keyword>
<dbReference type="GO" id="GO:0000155">
    <property type="term" value="F:phosphorelay sensor kinase activity"/>
    <property type="evidence" value="ECO:0007669"/>
    <property type="project" value="InterPro"/>
</dbReference>
<protein>
    <recommendedName>
        <fullName evidence="3">histidine kinase</fullName>
        <ecNumber evidence="3">2.7.13.3</ecNumber>
    </recommendedName>
</protein>
<dbReference type="Pfam" id="PF00512">
    <property type="entry name" value="HisKA"/>
    <property type="match status" value="1"/>
</dbReference>
<dbReference type="InterPro" id="IPR004358">
    <property type="entry name" value="Sig_transdc_His_kin-like_C"/>
</dbReference>
<evidence type="ECO:0000256" key="4">
    <source>
        <dbReference type="ARBA" id="ARBA00022475"/>
    </source>
</evidence>
<feature type="domain" description="Histidine kinase" evidence="16">
    <location>
        <begin position="283"/>
        <end position="480"/>
    </location>
</feature>
<dbReference type="Gene3D" id="3.30.565.10">
    <property type="entry name" value="Histidine kinase-like ATPase, C-terminal domain"/>
    <property type="match status" value="1"/>
</dbReference>
<evidence type="ECO:0000256" key="2">
    <source>
        <dbReference type="ARBA" id="ARBA00004429"/>
    </source>
</evidence>
<keyword evidence="4" id="KW-1003">Cell membrane</keyword>
<dbReference type="SMART" id="SM00388">
    <property type="entry name" value="HisKA"/>
    <property type="match status" value="1"/>
</dbReference>
<dbReference type="SUPFAM" id="SSF47384">
    <property type="entry name" value="Homodimeric domain of signal transducing histidine kinase"/>
    <property type="match status" value="1"/>
</dbReference>
<dbReference type="InterPro" id="IPR005467">
    <property type="entry name" value="His_kinase_dom"/>
</dbReference>
<feature type="transmembrane region" description="Helical" evidence="15">
    <location>
        <begin position="199"/>
        <end position="222"/>
    </location>
</feature>
<evidence type="ECO:0000256" key="10">
    <source>
        <dbReference type="ARBA" id="ARBA00022777"/>
    </source>
</evidence>
<dbReference type="RefSeq" id="WP_111455787.1">
    <property type="nucleotide sequence ID" value="NZ_QFYP01000001.1"/>
</dbReference>
<evidence type="ECO:0000256" key="3">
    <source>
        <dbReference type="ARBA" id="ARBA00012438"/>
    </source>
</evidence>
<dbReference type="InterPro" id="IPR036890">
    <property type="entry name" value="HATPase_C_sf"/>
</dbReference>
<dbReference type="InterPro" id="IPR036097">
    <property type="entry name" value="HisK_dim/P_sf"/>
</dbReference>
<dbReference type="EMBL" id="QFYP01000001">
    <property type="protein sequence ID" value="RAK58505.1"/>
    <property type="molecule type" value="Genomic_DNA"/>
</dbReference>
<reference evidence="19" key="1">
    <citation type="submission" date="2018-05" db="EMBL/GenBank/DDBJ databases">
        <authorList>
            <person name="Li X."/>
        </authorList>
    </citation>
    <scope>NUCLEOTIDE SEQUENCE [LARGE SCALE GENOMIC DNA]</scope>
    <source>
        <strain evidence="19">HKS-05</strain>
    </source>
</reference>
<dbReference type="SMART" id="SM00304">
    <property type="entry name" value="HAMP"/>
    <property type="match status" value="1"/>
</dbReference>
<keyword evidence="10 18" id="KW-0418">Kinase</keyword>
<evidence type="ECO:0000256" key="15">
    <source>
        <dbReference type="SAM" id="Phobius"/>
    </source>
</evidence>
<dbReference type="InterPro" id="IPR003594">
    <property type="entry name" value="HATPase_dom"/>
</dbReference>